<dbReference type="Pfam" id="PF13793">
    <property type="entry name" value="Pribosyltran_N"/>
    <property type="match status" value="1"/>
</dbReference>
<dbReference type="PANTHER" id="PTHR10210">
    <property type="entry name" value="RIBOSE-PHOSPHATE DIPHOSPHOKINASE FAMILY MEMBER"/>
    <property type="match status" value="1"/>
</dbReference>
<dbReference type="EMBL" id="CP014143">
    <property type="protein sequence ID" value="AOS97416.1"/>
    <property type="molecule type" value="Genomic_DNA"/>
</dbReference>
<gene>
    <name evidence="5" type="primary">prs2</name>
    <name evidence="5" type="ORF">AUP74_01986</name>
</gene>
<keyword evidence="6" id="KW-1185">Reference proteome</keyword>
<dbReference type="GO" id="GO:0006015">
    <property type="term" value="P:5-phosphoribose 1-diphosphate biosynthetic process"/>
    <property type="evidence" value="ECO:0007669"/>
    <property type="project" value="TreeGrafter"/>
</dbReference>
<keyword evidence="1 2" id="KW-0545">Nucleotide biosynthesis</keyword>
<feature type="domain" description="Phosphoribosyltransferase" evidence="3">
    <location>
        <begin position="140"/>
        <end position="261"/>
    </location>
</feature>
<reference evidence="6" key="1">
    <citation type="submission" date="2016-01" db="EMBL/GenBank/DDBJ databases">
        <title>Complete genome sequence of Microbulbifer sp. CCB-MM1, a halophile isolated from Matang Mangrove Forest, Perak.</title>
        <authorList>
            <person name="Moh T.H."/>
            <person name="Dinesh B."/>
            <person name="Lau N.-S."/>
            <person name="Go F."/>
            <person name="Alexander Chong S.-C."/>
        </authorList>
    </citation>
    <scope>NUCLEOTIDE SEQUENCE [LARGE SCALE GENOMIC DNA]</scope>
    <source>
        <strain evidence="6">CCB-MM1</strain>
    </source>
</reference>
<dbReference type="Gene3D" id="3.40.50.2020">
    <property type="match status" value="2"/>
</dbReference>
<dbReference type="PANTHER" id="PTHR10210:SF41">
    <property type="entry name" value="RIBOSE-PHOSPHATE PYROPHOSPHOKINASE 1, CHLOROPLASTIC"/>
    <property type="match status" value="1"/>
</dbReference>
<dbReference type="SMART" id="SM01400">
    <property type="entry name" value="Pribosyltran_N"/>
    <property type="match status" value="1"/>
</dbReference>
<dbReference type="GO" id="GO:0002189">
    <property type="term" value="C:ribose phosphate diphosphokinase complex"/>
    <property type="evidence" value="ECO:0007669"/>
    <property type="project" value="TreeGrafter"/>
</dbReference>
<dbReference type="InterPro" id="IPR029099">
    <property type="entry name" value="Pribosyltran_N"/>
</dbReference>
<dbReference type="PATRIC" id="fig|1769779.3.peg.1994"/>
<dbReference type="EC" id="2.7.6.1" evidence="5"/>
<dbReference type="KEGG" id="micc:AUP74_01986"/>
<evidence type="ECO:0000259" key="4">
    <source>
        <dbReference type="Pfam" id="PF13793"/>
    </source>
</evidence>
<dbReference type="InterPro" id="IPR000836">
    <property type="entry name" value="PRTase_dom"/>
</dbReference>
<keyword evidence="5" id="KW-0418">Kinase</keyword>
<dbReference type="RefSeq" id="WP_069947426.1">
    <property type="nucleotide sequence ID" value="NZ_CP014143.1"/>
</dbReference>
<dbReference type="InterPro" id="IPR029057">
    <property type="entry name" value="PRTase-like"/>
</dbReference>
<organism evidence="5 6">
    <name type="scientific">Microbulbifer aggregans</name>
    <dbReference type="NCBI Taxonomy" id="1769779"/>
    <lineage>
        <taxon>Bacteria</taxon>
        <taxon>Pseudomonadati</taxon>
        <taxon>Pseudomonadota</taxon>
        <taxon>Gammaproteobacteria</taxon>
        <taxon>Cellvibrionales</taxon>
        <taxon>Microbulbiferaceae</taxon>
        <taxon>Microbulbifer</taxon>
    </lineage>
</organism>
<dbReference type="Proteomes" id="UP000095672">
    <property type="component" value="Chromosome"/>
</dbReference>
<evidence type="ECO:0000313" key="6">
    <source>
        <dbReference type="Proteomes" id="UP000095672"/>
    </source>
</evidence>
<dbReference type="GO" id="GO:0016301">
    <property type="term" value="F:kinase activity"/>
    <property type="evidence" value="ECO:0007669"/>
    <property type="project" value="UniProtKB-KW"/>
</dbReference>
<dbReference type="GO" id="GO:0005737">
    <property type="term" value="C:cytoplasm"/>
    <property type="evidence" value="ECO:0007669"/>
    <property type="project" value="TreeGrafter"/>
</dbReference>
<dbReference type="GO" id="GO:0000287">
    <property type="term" value="F:magnesium ion binding"/>
    <property type="evidence" value="ECO:0007669"/>
    <property type="project" value="InterPro"/>
</dbReference>
<dbReference type="GO" id="GO:0004749">
    <property type="term" value="F:ribose phosphate diphosphokinase activity"/>
    <property type="evidence" value="ECO:0007669"/>
    <property type="project" value="UniProtKB-EC"/>
</dbReference>
<dbReference type="SUPFAM" id="SSF53271">
    <property type="entry name" value="PRTase-like"/>
    <property type="match status" value="2"/>
</dbReference>
<name>A0A1C9W8D5_9GAMM</name>
<dbReference type="AlphaFoldDB" id="A0A1C9W8D5"/>
<dbReference type="NCBIfam" id="NF005537">
    <property type="entry name" value="PRK07199.1"/>
    <property type="match status" value="1"/>
</dbReference>
<evidence type="ECO:0000259" key="3">
    <source>
        <dbReference type="Pfam" id="PF00156"/>
    </source>
</evidence>
<dbReference type="InterPro" id="IPR005946">
    <property type="entry name" value="Rib-P_diPkinase"/>
</dbReference>
<dbReference type="CDD" id="cd06223">
    <property type="entry name" value="PRTases_typeI"/>
    <property type="match status" value="1"/>
</dbReference>
<evidence type="ECO:0000256" key="2">
    <source>
        <dbReference type="RuleBase" id="RU004324"/>
    </source>
</evidence>
<evidence type="ECO:0000313" key="5">
    <source>
        <dbReference type="EMBL" id="AOS97416.1"/>
    </source>
</evidence>
<evidence type="ECO:0000256" key="1">
    <source>
        <dbReference type="ARBA" id="ARBA00022727"/>
    </source>
</evidence>
<feature type="domain" description="Ribose-phosphate pyrophosphokinase N-terminal" evidence="4">
    <location>
        <begin position="5"/>
        <end position="115"/>
    </location>
</feature>
<dbReference type="STRING" id="1769779.AUP74_01986"/>
<dbReference type="NCBIfam" id="TIGR01251">
    <property type="entry name" value="ribP_PPkin"/>
    <property type="match status" value="1"/>
</dbReference>
<dbReference type="GO" id="GO:0006164">
    <property type="term" value="P:purine nucleotide biosynthetic process"/>
    <property type="evidence" value="ECO:0007669"/>
    <property type="project" value="TreeGrafter"/>
</dbReference>
<keyword evidence="5" id="KW-0808">Transferase</keyword>
<sequence>MKPLLIAMNSDLPLFRPLCEALGAEAGALERRRFPDGETYLRVLSTVKGRRCIVLANLANPDPEVPALLFLVDTLRELGAADVGLVAPYLCYMRQDRRFHPGEAVTAPSFARLVSAYFDWLACADPHLHRIHRLDEVYSIPATAVSAAPVLADWVARRNEPCLLVGPDAESRQWVSTVAEHTGSPITVGEKRRLGDRTVEITFAGLARFTGHTAVLLDDVISSGHTILESVKRLRAAGFTQIDCLTVHGLYAEGAQAKLREAGIRHLLASNSIPGTGNSLDLSPVLAPAIKKLLENPTNRSEEVAKK</sequence>
<proteinExistence type="inferred from homology"/>
<dbReference type="Pfam" id="PF00156">
    <property type="entry name" value="Pribosyltran"/>
    <property type="match status" value="1"/>
</dbReference>
<comment type="similarity">
    <text evidence="2">Belongs to the ribose-phosphate pyrophosphokinase family.</text>
</comment>
<protein>
    <submittedName>
        <fullName evidence="5">Ribose-phosphate pyrophosphokinase 2</fullName>
        <ecNumber evidence="5">2.7.6.1</ecNumber>
    </submittedName>
</protein>
<accession>A0A1C9W8D5</accession>